<dbReference type="Proteomes" id="UP000756132">
    <property type="component" value="Chromosome 4"/>
</dbReference>
<feature type="region of interest" description="Disordered" evidence="2">
    <location>
        <begin position="70"/>
        <end position="139"/>
    </location>
</feature>
<dbReference type="KEGG" id="ffu:CLAFUR5_03910"/>
<reference evidence="3" key="1">
    <citation type="submission" date="2021-12" db="EMBL/GenBank/DDBJ databases">
        <authorList>
            <person name="Zaccaron A."/>
            <person name="Stergiopoulos I."/>
        </authorList>
    </citation>
    <scope>NUCLEOTIDE SEQUENCE</scope>
    <source>
        <strain evidence="3">Race5_Kim</strain>
    </source>
</reference>
<evidence type="ECO:0000256" key="1">
    <source>
        <dbReference type="SAM" id="Coils"/>
    </source>
</evidence>
<sequence>MDLHNPTNTNTGESLLVMVANNTANLRRNSIELKELLVALQQQVNELSEQVIILQAQVSDLNGQLMVERQGKVHTSPSHASLHAGADSPSDGERTRRSSKQPRVRYYRHDSGPPGLGSPSVGIGVGGGESGEQCVTMAD</sequence>
<dbReference type="AlphaFoldDB" id="A0A9Q8LF03"/>
<organism evidence="3 4">
    <name type="scientific">Passalora fulva</name>
    <name type="common">Tomato leaf mold</name>
    <name type="synonym">Cladosporium fulvum</name>
    <dbReference type="NCBI Taxonomy" id="5499"/>
    <lineage>
        <taxon>Eukaryota</taxon>
        <taxon>Fungi</taxon>
        <taxon>Dikarya</taxon>
        <taxon>Ascomycota</taxon>
        <taxon>Pezizomycotina</taxon>
        <taxon>Dothideomycetes</taxon>
        <taxon>Dothideomycetidae</taxon>
        <taxon>Mycosphaerellales</taxon>
        <taxon>Mycosphaerellaceae</taxon>
        <taxon>Fulvia</taxon>
    </lineage>
</organism>
<keyword evidence="4" id="KW-1185">Reference proteome</keyword>
<accession>A0A9Q8LF03</accession>
<keyword evidence="1" id="KW-0175">Coiled coil</keyword>
<protein>
    <submittedName>
        <fullName evidence="3">Uncharacterized protein</fullName>
    </submittedName>
</protein>
<evidence type="ECO:0000313" key="3">
    <source>
        <dbReference type="EMBL" id="UJO16196.1"/>
    </source>
</evidence>
<dbReference type="EMBL" id="CP090166">
    <property type="protein sequence ID" value="UJO16196.1"/>
    <property type="molecule type" value="Genomic_DNA"/>
</dbReference>
<proteinExistence type="predicted"/>
<name>A0A9Q8LF03_PASFU</name>
<dbReference type="GeneID" id="71983788"/>
<dbReference type="RefSeq" id="XP_047760562.1">
    <property type="nucleotide sequence ID" value="XM_047903058.1"/>
</dbReference>
<evidence type="ECO:0000313" key="4">
    <source>
        <dbReference type="Proteomes" id="UP000756132"/>
    </source>
</evidence>
<gene>
    <name evidence="3" type="ORF">CLAFUR5_03910</name>
</gene>
<feature type="compositionally biased region" description="Basic residues" evidence="2">
    <location>
        <begin position="97"/>
        <end position="106"/>
    </location>
</feature>
<reference evidence="3" key="2">
    <citation type="journal article" date="2022" name="Microb. Genom.">
        <title>A chromosome-scale genome assembly of the tomato pathogen Cladosporium fulvum reveals a compartmentalized genome architecture and the presence of a dispensable chromosome.</title>
        <authorList>
            <person name="Zaccaron A.Z."/>
            <person name="Chen L.H."/>
            <person name="Samaras A."/>
            <person name="Stergiopoulos I."/>
        </authorList>
    </citation>
    <scope>NUCLEOTIDE SEQUENCE</scope>
    <source>
        <strain evidence="3">Race5_Kim</strain>
    </source>
</reference>
<feature type="coiled-coil region" evidence="1">
    <location>
        <begin position="23"/>
        <end position="64"/>
    </location>
</feature>
<evidence type="ECO:0000256" key="2">
    <source>
        <dbReference type="SAM" id="MobiDB-lite"/>
    </source>
</evidence>